<comment type="function">
    <text evidence="6">Forms chloride channels.</text>
</comment>
<dbReference type="AlphaFoldDB" id="A0A8S1GXL3"/>
<dbReference type="GO" id="GO:0005254">
    <property type="term" value="F:chloride channel activity"/>
    <property type="evidence" value="ECO:0007669"/>
    <property type="project" value="UniProtKB-KW"/>
</dbReference>
<keyword evidence="6" id="KW-0869">Chloride channel</keyword>
<keyword evidence="4" id="KW-0472">Membrane</keyword>
<feature type="compositionally biased region" description="Basic and acidic residues" evidence="7">
    <location>
        <begin position="299"/>
        <end position="316"/>
    </location>
</feature>
<feature type="region of interest" description="Disordered" evidence="7">
    <location>
        <begin position="153"/>
        <end position="237"/>
    </location>
</feature>
<dbReference type="OrthoDB" id="201595at2759"/>
<accession>A0A8S1GXL3</accession>
<keyword evidence="6" id="KW-0407">Ion channel</keyword>
<protein>
    <recommendedName>
        <fullName evidence="6">Bestrophin homolog</fullName>
    </recommendedName>
</protein>
<comment type="subcellular location">
    <subcellularLocation>
        <location evidence="6">Cell membrane</location>
        <topology evidence="6">Multi-pass membrane protein</topology>
    </subcellularLocation>
    <subcellularLocation>
        <location evidence="1">Membrane</location>
        <topology evidence="1">Multi-pass membrane protein</topology>
    </subcellularLocation>
</comment>
<dbReference type="GO" id="GO:0034707">
    <property type="term" value="C:chloride channel complex"/>
    <property type="evidence" value="ECO:0007669"/>
    <property type="project" value="UniProtKB-KW"/>
</dbReference>
<gene>
    <name evidence="8" type="ORF">CAUJ_LOCUS3850</name>
</gene>
<reference evidence="8" key="1">
    <citation type="submission" date="2020-10" db="EMBL/GenBank/DDBJ databases">
        <authorList>
            <person name="Kikuchi T."/>
        </authorList>
    </citation>
    <scope>NUCLEOTIDE SEQUENCE</scope>
    <source>
        <strain evidence="8">NKZ352</strain>
    </source>
</reference>
<proteinExistence type="inferred from homology"/>
<dbReference type="PANTHER" id="PTHR10736:SF0">
    <property type="entry name" value="BESTROPHIN HOMOLOG"/>
    <property type="match status" value="1"/>
</dbReference>
<keyword evidence="9" id="KW-1185">Reference proteome</keyword>
<dbReference type="GO" id="GO:0005886">
    <property type="term" value="C:plasma membrane"/>
    <property type="evidence" value="ECO:0007669"/>
    <property type="project" value="UniProtKB-SubCell"/>
</dbReference>
<organism evidence="8 9">
    <name type="scientific">Caenorhabditis auriculariae</name>
    <dbReference type="NCBI Taxonomy" id="2777116"/>
    <lineage>
        <taxon>Eukaryota</taxon>
        <taxon>Metazoa</taxon>
        <taxon>Ecdysozoa</taxon>
        <taxon>Nematoda</taxon>
        <taxon>Chromadorea</taxon>
        <taxon>Rhabditida</taxon>
        <taxon>Rhabditina</taxon>
        <taxon>Rhabditomorpha</taxon>
        <taxon>Rhabditoidea</taxon>
        <taxon>Rhabditidae</taxon>
        <taxon>Peloderinae</taxon>
        <taxon>Caenorhabditis</taxon>
    </lineage>
</organism>
<evidence type="ECO:0000313" key="8">
    <source>
        <dbReference type="EMBL" id="CAD6187931.1"/>
    </source>
</evidence>
<name>A0A8S1GXL3_9PELO</name>
<dbReference type="EMBL" id="CAJGYM010000007">
    <property type="protein sequence ID" value="CAD6187931.1"/>
    <property type="molecule type" value="Genomic_DNA"/>
</dbReference>
<keyword evidence="6" id="KW-1003">Cell membrane</keyword>
<feature type="region of interest" description="Disordered" evidence="7">
    <location>
        <begin position="108"/>
        <end position="134"/>
    </location>
</feature>
<evidence type="ECO:0000256" key="7">
    <source>
        <dbReference type="SAM" id="MobiDB-lite"/>
    </source>
</evidence>
<keyword evidence="6" id="KW-0868">Chloride</keyword>
<feature type="compositionally biased region" description="Polar residues" evidence="7">
    <location>
        <begin position="281"/>
        <end position="294"/>
    </location>
</feature>
<evidence type="ECO:0000256" key="5">
    <source>
        <dbReference type="ARBA" id="ARBA00034769"/>
    </source>
</evidence>
<evidence type="ECO:0000256" key="6">
    <source>
        <dbReference type="RuleBase" id="RU363126"/>
    </source>
</evidence>
<comment type="similarity">
    <text evidence="5 6">Belongs to the anion channel-forming bestrophin (TC 1.A.46) family. Calcium-sensitive chloride channel subfamily.</text>
</comment>
<dbReference type="Proteomes" id="UP000835052">
    <property type="component" value="Unassembled WGS sequence"/>
</dbReference>
<dbReference type="InterPro" id="IPR000615">
    <property type="entry name" value="Bestrophin"/>
</dbReference>
<evidence type="ECO:0000256" key="2">
    <source>
        <dbReference type="ARBA" id="ARBA00022692"/>
    </source>
</evidence>
<dbReference type="PANTHER" id="PTHR10736">
    <property type="entry name" value="BESTROPHIN"/>
    <property type="match status" value="1"/>
</dbReference>
<comment type="caution">
    <text evidence="8">The sequence shown here is derived from an EMBL/GenBank/DDBJ whole genome shotgun (WGS) entry which is preliminary data.</text>
</comment>
<evidence type="ECO:0000256" key="4">
    <source>
        <dbReference type="ARBA" id="ARBA00023136"/>
    </source>
</evidence>
<dbReference type="InterPro" id="IPR021134">
    <property type="entry name" value="Bestrophin-like"/>
</dbReference>
<evidence type="ECO:0000256" key="3">
    <source>
        <dbReference type="ARBA" id="ARBA00022989"/>
    </source>
</evidence>
<feature type="compositionally biased region" description="Low complexity" evidence="7">
    <location>
        <begin position="217"/>
        <end position="229"/>
    </location>
</feature>
<feature type="compositionally biased region" description="Polar residues" evidence="7">
    <location>
        <begin position="263"/>
        <end position="272"/>
    </location>
</feature>
<dbReference type="Pfam" id="PF01062">
    <property type="entry name" value="Bestrophin"/>
    <property type="match status" value="1"/>
</dbReference>
<evidence type="ECO:0000313" key="9">
    <source>
        <dbReference type="Proteomes" id="UP000835052"/>
    </source>
</evidence>
<evidence type="ECO:0000256" key="1">
    <source>
        <dbReference type="ARBA" id="ARBA00004141"/>
    </source>
</evidence>
<keyword evidence="6" id="KW-0406">Ion transport</keyword>
<feature type="region of interest" description="Disordered" evidence="7">
    <location>
        <begin position="263"/>
        <end position="316"/>
    </location>
</feature>
<keyword evidence="6" id="KW-0813">Transport</keyword>
<keyword evidence="2" id="KW-0812">Transmembrane</keyword>
<keyword evidence="3" id="KW-1133">Transmembrane helix</keyword>
<sequence length="316" mass="35509">MLNPFGMDDDDFEVDALIERNMMISYSYVEDLFDKAPRLVDIEVTKLPHTMASAALMGKANPMIGSAANIKIKKADQRQLNKDNFQKITNFMKHPIASSTRSVEGISTLPFDNHETSQKKFATPTSSARDEKDDPRKIAFDLDEAIEKLTKLRESQFADQMPSMNSKPPSRHRDLDLMSAKTQTPSLVAEKPEEKTKRSKKMNLDKIAPPVNETAHSAANSAAVSRQAAQPDRRTDKDVKKEIRVLVEKFLRNENVKIETAPSRSMNKISTESTRRPLTTPIATTVASAENSVRVQKIVRPDFDPNLDETQKDDIP</sequence>